<dbReference type="GO" id="GO:0046872">
    <property type="term" value="F:metal ion binding"/>
    <property type="evidence" value="ECO:0007669"/>
    <property type="project" value="UniProtKB-KW"/>
</dbReference>
<dbReference type="SUPFAM" id="SSF48239">
    <property type="entry name" value="Terpenoid cyclases/Protein prenyltransferases"/>
    <property type="match status" value="1"/>
</dbReference>
<comment type="cofactor">
    <cofactor evidence="1">
        <name>Zn(2+)</name>
        <dbReference type="ChEBI" id="CHEBI:29105"/>
    </cofactor>
</comment>
<evidence type="ECO:0000313" key="9">
    <source>
        <dbReference type="EMBL" id="OAQ59408.1"/>
    </source>
</evidence>
<dbReference type="KEGG" id="pchm:VFPPC_10468"/>
<comment type="similarity">
    <text evidence="2">Belongs to the protein prenyltransferase subunit beta family.</text>
</comment>
<dbReference type="EMBL" id="LSBJ02000011">
    <property type="protein sequence ID" value="OAQ59408.1"/>
    <property type="molecule type" value="Genomic_DNA"/>
</dbReference>
<dbReference type="GO" id="GO:0005953">
    <property type="term" value="C:CAAX-protein geranylgeranyltransferase complex"/>
    <property type="evidence" value="ECO:0007669"/>
    <property type="project" value="TreeGrafter"/>
</dbReference>
<dbReference type="AlphaFoldDB" id="A0A179F1V1"/>
<evidence type="ECO:0000259" key="8">
    <source>
        <dbReference type="Pfam" id="PF00432"/>
    </source>
</evidence>
<dbReference type="PANTHER" id="PTHR11774:SF4">
    <property type="entry name" value="GERANYLGERANYL TRANSFERASE TYPE-1 SUBUNIT BETA"/>
    <property type="match status" value="1"/>
</dbReference>
<sequence>MASLEKSRHIKYWQRCFTNYLPSAYTGNDSTRLTFAFFIVSALDLLSVPLTPKERSSIRSWVLSLQHPDGGFCGSSSHVLSGQDAAKGSANLAATFFALLVLGLAAGTDEEAAAAFAGVERRKLLRWVKKLQRPDGSFGQVLWEGEAVGGHDTRHGYLASSIRWMLQGEGDGEDDFDAESLIDHIRHTQTYDGGAAEISDHESHAGYAYCAIAALYMLDRPSSASAAAHKSEAVAKGVPDRDALVRFLVYRQFHYLAKAEEDDSEEDGENYIQAKLGDLSIGDECVHVGYNGRWNKKADTCYCWWVAGTLTMVDSFDAINIPPSRRYLLDITQHQIGGFSKYAGGPPDLYHSYLGLAALALLGDADLKEFDAGLCCSKETARKIELARGGLLRSQDGFDGDGFWESIQNGS</sequence>
<dbReference type="GeneID" id="28852830"/>
<dbReference type="GO" id="GO:0004662">
    <property type="term" value="F:CAAX-protein geranylgeranyltransferase activity"/>
    <property type="evidence" value="ECO:0007669"/>
    <property type="project" value="TreeGrafter"/>
</dbReference>
<keyword evidence="6" id="KW-0677">Repeat</keyword>
<protein>
    <submittedName>
        <fullName evidence="9">Geranylgeranyl transferase type I beta subunit</fullName>
    </submittedName>
</protein>
<keyword evidence="5" id="KW-0479">Metal-binding</keyword>
<dbReference type="PANTHER" id="PTHR11774">
    <property type="entry name" value="GERANYLGERANYL TRANSFERASE TYPE BETA SUBUNIT"/>
    <property type="match status" value="1"/>
</dbReference>
<evidence type="ECO:0000256" key="7">
    <source>
        <dbReference type="ARBA" id="ARBA00022833"/>
    </source>
</evidence>
<evidence type="ECO:0000256" key="4">
    <source>
        <dbReference type="ARBA" id="ARBA00022679"/>
    </source>
</evidence>
<name>A0A179F1V1_METCM</name>
<evidence type="ECO:0000313" key="10">
    <source>
        <dbReference type="Proteomes" id="UP000078397"/>
    </source>
</evidence>
<evidence type="ECO:0000256" key="5">
    <source>
        <dbReference type="ARBA" id="ARBA00022723"/>
    </source>
</evidence>
<dbReference type="Gene3D" id="1.50.10.20">
    <property type="match status" value="1"/>
</dbReference>
<reference evidence="9 10" key="1">
    <citation type="journal article" date="2016" name="PLoS Pathog.">
        <title>Biosynthesis of antibiotic leucinostatins in bio-control fungus Purpureocillium lilacinum and their inhibition on phytophthora revealed by genome mining.</title>
        <authorList>
            <person name="Wang G."/>
            <person name="Liu Z."/>
            <person name="Lin R."/>
            <person name="Li E."/>
            <person name="Mao Z."/>
            <person name="Ling J."/>
            <person name="Yang Y."/>
            <person name="Yin W.B."/>
            <person name="Xie B."/>
        </authorList>
    </citation>
    <scope>NUCLEOTIDE SEQUENCE [LARGE SCALE GENOMIC DNA]</scope>
    <source>
        <strain evidence="9">170</strain>
    </source>
</reference>
<keyword evidence="10" id="KW-1185">Reference proteome</keyword>
<dbReference type="STRING" id="1380566.A0A179F1V1"/>
<dbReference type="InterPro" id="IPR045089">
    <property type="entry name" value="PGGT1B-like"/>
</dbReference>
<dbReference type="OrthoDB" id="24893at2759"/>
<proteinExistence type="inferred from homology"/>
<evidence type="ECO:0000256" key="1">
    <source>
        <dbReference type="ARBA" id="ARBA00001947"/>
    </source>
</evidence>
<organism evidence="9 10">
    <name type="scientific">Pochonia chlamydosporia 170</name>
    <dbReference type="NCBI Taxonomy" id="1380566"/>
    <lineage>
        <taxon>Eukaryota</taxon>
        <taxon>Fungi</taxon>
        <taxon>Dikarya</taxon>
        <taxon>Ascomycota</taxon>
        <taxon>Pezizomycotina</taxon>
        <taxon>Sordariomycetes</taxon>
        <taxon>Hypocreomycetidae</taxon>
        <taxon>Hypocreales</taxon>
        <taxon>Clavicipitaceae</taxon>
        <taxon>Pochonia</taxon>
    </lineage>
</organism>
<dbReference type="RefSeq" id="XP_018137432.1">
    <property type="nucleotide sequence ID" value="XM_018288836.1"/>
</dbReference>
<dbReference type="InterPro" id="IPR001330">
    <property type="entry name" value="Prenyltrans"/>
</dbReference>
<keyword evidence="3" id="KW-0637">Prenyltransferase</keyword>
<dbReference type="Pfam" id="PF00432">
    <property type="entry name" value="Prenyltrans"/>
    <property type="match status" value="1"/>
</dbReference>
<gene>
    <name evidence="9" type="ORF">VFPPC_10468</name>
</gene>
<comment type="caution">
    <text evidence="9">The sequence shown here is derived from an EMBL/GenBank/DDBJ whole genome shotgun (WGS) entry which is preliminary data.</text>
</comment>
<keyword evidence="4 9" id="KW-0808">Transferase</keyword>
<dbReference type="InterPro" id="IPR008930">
    <property type="entry name" value="Terpenoid_cyclase/PrenylTrfase"/>
</dbReference>
<evidence type="ECO:0000256" key="6">
    <source>
        <dbReference type="ARBA" id="ARBA00022737"/>
    </source>
</evidence>
<evidence type="ECO:0000256" key="2">
    <source>
        <dbReference type="ARBA" id="ARBA00010497"/>
    </source>
</evidence>
<feature type="domain" description="Prenyltransferase alpha-alpha toroid" evidence="8">
    <location>
        <begin position="4"/>
        <end position="375"/>
    </location>
</feature>
<keyword evidence="7" id="KW-0862">Zinc</keyword>
<evidence type="ECO:0000256" key="3">
    <source>
        <dbReference type="ARBA" id="ARBA00022602"/>
    </source>
</evidence>
<dbReference type="Proteomes" id="UP000078397">
    <property type="component" value="Unassembled WGS sequence"/>
</dbReference>
<accession>A0A179F1V1</accession>